<evidence type="ECO:0000313" key="2">
    <source>
        <dbReference type="Proteomes" id="UP000012128"/>
    </source>
</evidence>
<dbReference type="AlphaFoldDB" id="M6GAN0"/>
<evidence type="ECO:0000313" key="1">
    <source>
        <dbReference type="EMBL" id="EMM81825.1"/>
    </source>
</evidence>
<reference evidence="1 2" key="1">
    <citation type="submission" date="2013-01" db="EMBL/GenBank/DDBJ databases">
        <authorList>
            <person name="Harkins D.M."/>
            <person name="Durkin A.S."/>
            <person name="Brinkac L.M."/>
            <person name="Haft D.H."/>
            <person name="Selengut J.D."/>
            <person name="Sanka R."/>
            <person name="DePew J."/>
            <person name="Purushe J."/>
            <person name="Hospenthal D.R."/>
            <person name="Murray C.K."/>
            <person name="Pimentel G."/>
            <person name="Wasfy M."/>
            <person name="Parker T."/>
            <person name="Miller R.S."/>
            <person name="Vinetz J.M."/>
            <person name="Sutton G.G."/>
            <person name="Nierman W.C."/>
            <person name="Fouts D.E."/>
        </authorList>
    </citation>
    <scope>NUCLEOTIDE SEQUENCE [LARGE SCALE GENOMIC DNA]</scope>
    <source>
        <strain evidence="1 2">2006001854</strain>
    </source>
</reference>
<protein>
    <submittedName>
        <fullName evidence="1">Uncharacterized protein</fullName>
    </submittedName>
</protein>
<gene>
    <name evidence="1" type="ORF">LEP1GSC037_5452</name>
</gene>
<dbReference type="EMBL" id="AFLW02000107">
    <property type="protein sequence ID" value="EMM81825.1"/>
    <property type="molecule type" value="Genomic_DNA"/>
</dbReference>
<comment type="caution">
    <text evidence="1">The sequence shown here is derived from an EMBL/GenBank/DDBJ whole genome shotgun (WGS) entry which is preliminary data.</text>
</comment>
<proteinExistence type="predicted"/>
<accession>M6GAN0</accession>
<sequence length="41" mass="4826">MDLKFKEGFFEKNATKSLYRLTAQLKNSDVSMLNCNRQNKI</sequence>
<dbReference type="Proteomes" id="UP000012128">
    <property type="component" value="Unassembled WGS sequence"/>
</dbReference>
<name>M6GAN0_LEPIR</name>
<organism evidence="1 2">
    <name type="scientific">Leptospira interrogans str. 2006001854</name>
    <dbReference type="NCBI Taxonomy" id="1001590"/>
    <lineage>
        <taxon>Bacteria</taxon>
        <taxon>Pseudomonadati</taxon>
        <taxon>Spirochaetota</taxon>
        <taxon>Spirochaetia</taxon>
        <taxon>Leptospirales</taxon>
        <taxon>Leptospiraceae</taxon>
        <taxon>Leptospira</taxon>
    </lineage>
</organism>